<evidence type="ECO:0000256" key="10">
    <source>
        <dbReference type="ARBA" id="ARBA00022982"/>
    </source>
</evidence>
<feature type="domain" description="NADH:ubiquinone oxidoreductase chain 4 N-terminal" evidence="19">
    <location>
        <begin position="1"/>
        <end position="101"/>
    </location>
</feature>
<feature type="transmembrane region" description="Helical" evidence="17">
    <location>
        <begin position="295"/>
        <end position="315"/>
    </location>
</feature>
<dbReference type="EMBL" id="JN989543">
    <property type="protein sequence ID" value="AEV56627.1"/>
    <property type="molecule type" value="Genomic_DNA"/>
</dbReference>
<evidence type="ECO:0000256" key="11">
    <source>
        <dbReference type="ARBA" id="ARBA00022989"/>
    </source>
</evidence>
<keyword evidence="11 17" id="KW-1133">Transmembrane helix</keyword>
<dbReference type="AlphaFoldDB" id="A0A1D6V8T7"/>
<evidence type="ECO:0000256" key="17">
    <source>
        <dbReference type="RuleBase" id="RU003297"/>
    </source>
</evidence>
<evidence type="ECO:0000256" key="13">
    <source>
        <dbReference type="ARBA" id="ARBA00023075"/>
    </source>
</evidence>
<feature type="transmembrane region" description="Helical" evidence="17">
    <location>
        <begin position="86"/>
        <end position="103"/>
    </location>
</feature>
<protein>
    <recommendedName>
        <fullName evidence="5 17">NADH-ubiquinone oxidoreductase chain 4</fullName>
        <ecNumber evidence="4 17">7.1.1.2</ecNumber>
    </recommendedName>
</protein>
<geneLocation type="mitochondrion" evidence="20"/>
<keyword evidence="14 17" id="KW-0496">Mitochondrion</keyword>
<dbReference type="GO" id="GO:0008137">
    <property type="term" value="F:NADH dehydrogenase (ubiquinone) activity"/>
    <property type="evidence" value="ECO:0007669"/>
    <property type="project" value="UniProtKB-UniRule"/>
</dbReference>
<dbReference type="InterPro" id="IPR001750">
    <property type="entry name" value="ND/Mrp_TM"/>
</dbReference>
<feature type="transmembrane region" description="Helical" evidence="17">
    <location>
        <begin position="327"/>
        <end position="347"/>
    </location>
</feature>
<evidence type="ECO:0000256" key="15">
    <source>
        <dbReference type="ARBA" id="ARBA00023136"/>
    </source>
</evidence>
<gene>
    <name evidence="20" type="primary">ND4</name>
</gene>
<evidence type="ECO:0000256" key="4">
    <source>
        <dbReference type="ARBA" id="ARBA00012944"/>
    </source>
</evidence>
<evidence type="ECO:0000313" key="20">
    <source>
        <dbReference type="EMBL" id="AEV56627.1"/>
    </source>
</evidence>
<dbReference type="EC" id="7.1.1.2" evidence="4 17"/>
<evidence type="ECO:0000259" key="18">
    <source>
        <dbReference type="Pfam" id="PF00361"/>
    </source>
</evidence>
<evidence type="ECO:0000256" key="16">
    <source>
        <dbReference type="ARBA" id="ARBA00049551"/>
    </source>
</evidence>
<feature type="transmembrane region" description="Helical" evidence="17">
    <location>
        <begin position="142"/>
        <end position="162"/>
    </location>
</feature>
<evidence type="ECO:0000256" key="7">
    <source>
        <dbReference type="ARBA" id="ARBA00022660"/>
    </source>
</evidence>
<evidence type="ECO:0000256" key="1">
    <source>
        <dbReference type="ARBA" id="ARBA00003257"/>
    </source>
</evidence>
<feature type="transmembrane region" description="Helical" evidence="17">
    <location>
        <begin position="174"/>
        <end position="201"/>
    </location>
</feature>
<dbReference type="GO" id="GO:0031966">
    <property type="term" value="C:mitochondrial membrane"/>
    <property type="evidence" value="ECO:0007669"/>
    <property type="project" value="UniProtKB-SubCell"/>
</dbReference>
<evidence type="ECO:0000256" key="3">
    <source>
        <dbReference type="ARBA" id="ARBA00009025"/>
    </source>
</evidence>
<dbReference type="PANTHER" id="PTHR43507:SF20">
    <property type="entry name" value="NADH-UBIQUINONE OXIDOREDUCTASE CHAIN 4"/>
    <property type="match status" value="1"/>
</dbReference>
<feature type="transmembrane region" description="Helical" evidence="17">
    <location>
        <begin position="55"/>
        <end position="74"/>
    </location>
</feature>
<keyword evidence="8 17" id="KW-0812">Transmembrane</keyword>
<feature type="transmembrane region" description="Helical" evidence="17">
    <location>
        <begin position="109"/>
        <end position="130"/>
    </location>
</feature>
<dbReference type="GO" id="GO:0003954">
    <property type="term" value="F:NADH dehydrogenase activity"/>
    <property type="evidence" value="ECO:0007669"/>
    <property type="project" value="TreeGrafter"/>
</dbReference>
<evidence type="ECO:0000256" key="9">
    <source>
        <dbReference type="ARBA" id="ARBA00022967"/>
    </source>
</evidence>
<dbReference type="GO" id="GO:0042773">
    <property type="term" value="P:ATP synthesis coupled electron transport"/>
    <property type="evidence" value="ECO:0007669"/>
    <property type="project" value="InterPro"/>
</dbReference>
<evidence type="ECO:0000256" key="12">
    <source>
        <dbReference type="ARBA" id="ARBA00023027"/>
    </source>
</evidence>
<dbReference type="GO" id="GO:0048039">
    <property type="term" value="F:ubiquinone binding"/>
    <property type="evidence" value="ECO:0007669"/>
    <property type="project" value="TreeGrafter"/>
</dbReference>
<comment type="similarity">
    <text evidence="3 17">Belongs to the complex I subunit 4 family.</text>
</comment>
<evidence type="ECO:0000256" key="5">
    <source>
        <dbReference type="ARBA" id="ARBA00021006"/>
    </source>
</evidence>
<feature type="domain" description="NADH:quinone oxidoreductase/Mrp antiporter transmembrane" evidence="18">
    <location>
        <begin position="107"/>
        <end position="387"/>
    </location>
</feature>
<name>A0A1D6V8T7_9HEMI</name>
<evidence type="ECO:0000256" key="6">
    <source>
        <dbReference type="ARBA" id="ARBA00022448"/>
    </source>
</evidence>
<accession>A0A1D6V8T7</accession>
<dbReference type="PRINTS" id="PR01437">
    <property type="entry name" value="NUOXDRDTASE4"/>
</dbReference>
<keyword evidence="15 17" id="KW-0472">Membrane</keyword>
<comment type="catalytic activity">
    <reaction evidence="16 17">
        <text>a ubiquinone + NADH + 5 H(+)(in) = a ubiquinol + NAD(+) + 4 H(+)(out)</text>
        <dbReference type="Rhea" id="RHEA:29091"/>
        <dbReference type="Rhea" id="RHEA-COMP:9565"/>
        <dbReference type="Rhea" id="RHEA-COMP:9566"/>
        <dbReference type="ChEBI" id="CHEBI:15378"/>
        <dbReference type="ChEBI" id="CHEBI:16389"/>
        <dbReference type="ChEBI" id="CHEBI:17976"/>
        <dbReference type="ChEBI" id="CHEBI:57540"/>
        <dbReference type="ChEBI" id="CHEBI:57945"/>
        <dbReference type="EC" id="7.1.1.2"/>
    </reaction>
</comment>
<feature type="transmembrane region" description="Helical" evidence="17">
    <location>
        <begin position="241"/>
        <end position="263"/>
    </location>
</feature>
<dbReference type="InterPro" id="IPR000260">
    <property type="entry name" value="NADH4_N"/>
</dbReference>
<feature type="transmembrane region" description="Helical" evidence="17">
    <location>
        <begin position="7"/>
        <end position="35"/>
    </location>
</feature>
<sequence>MMKIFVYLFLMMFLMFFNLWWMLMLMLMFLMFYYLHFFHFNIYFSNLSYVFGSDILSNMLNLLTIWIIILMLMASFQIYYNKKNNIFFIMILFIMMFFLLFSFSVYNYFLFYFFFESSLIPTLILIFGWGYQPERLMAGLYLLFYTLFASLPLLLGLFYLYIYNYSMFMFINYFYINFYLYISLILAFLIKMPMFFFHFWLPKAHVEAPISGSMILAGILLKLGGYGLMRIYFFLYKFSILFNYMFICISLLGMLFTGFLCMMQNDIKSLIAYSSVGHMSMVICGIFTLNFWGLYGSLIMMLAHGLCSSGLFCLANMNYERVKSRSFYINKGLINFMPSLSLFWFLLSINNMASPPSLNLLGEILLINSMMSWNKMMFFFLFISSFMSCCYSIYLYSFNQHGLMFSGMKNFSMVYIRELMLLFFHWLPLNMMIMKIDIFLLWL</sequence>
<dbReference type="GO" id="GO:0015990">
    <property type="term" value="P:electron transport coupled proton transport"/>
    <property type="evidence" value="ECO:0007669"/>
    <property type="project" value="TreeGrafter"/>
</dbReference>
<feature type="transmembrane region" description="Helical" evidence="17">
    <location>
        <begin position="213"/>
        <end position="235"/>
    </location>
</feature>
<dbReference type="Pfam" id="PF00361">
    <property type="entry name" value="Proton_antipo_M"/>
    <property type="match status" value="1"/>
</dbReference>
<keyword evidence="7 17" id="KW-0679">Respiratory chain</keyword>
<comment type="function">
    <text evidence="1">Core subunit of the mitochondrial membrane respiratory chain NADH dehydrogenase (Complex I) that is believed to belong to the minimal assembly required for catalysis. Complex I functions in the transfer of electrons from NADH to the respiratory chain. The immediate electron acceptor for the enzyme is believed to be ubiquinone.</text>
</comment>
<keyword evidence="6 17" id="KW-0813">Transport</keyword>
<keyword evidence="9" id="KW-1278">Translocase</keyword>
<evidence type="ECO:0000256" key="14">
    <source>
        <dbReference type="ARBA" id="ARBA00023128"/>
    </source>
</evidence>
<dbReference type="Pfam" id="PF01059">
    <property type="entry name" value="Oxidored_q5_N"/>
    <property type="match status" value="1"/>
</dbReference>
<comment type="subcellular location">
    <subcellularLocation>
        <location evidence="2 17">Mitochondrion membrane</location>
        <topology evidence="2 17">Multi-pass membrane protein</topology>
    </subcellularLocation>
</comment>
<comment type="function">
    <text evidence="17">Core subunit of the mitochondrial membrane respiratory chain NADH dehydrogenase (Complex I) which catalyzes electron transfer from NADH through the respiratory chain, using ubiquinone as an electron acceptor. Essential for the catalytic activity and assembly of complex I.</text>
</comment>
<dbReference type="InterPro" id="IPR003918">
    <property type="entry name" value="NADH_UbQ_OxRdtase"/>
</dbReference>
<evidence type="ECO:0000256" key="2">
    <source>
        <dbReference type="ARBA" id="ARBA00004225"/>
    </source>
</evidence>
<proteinExistence type="inferred from homology"/>
<feature type="transmembrane region" description="Helical" evidence="17">
    <location>
        <begin position="376"/>
        <end position="398"/>
    </location>
</feature>
<keyword evidence="12 17" id="KW-0520">NAD</keyword>
<evidence type="ECO:0000259" key="19">
    <source>
        <dbReference type="Pfam" id="PF01059"/>
    </source>
</evidence>
<feature type="transmembrane region" description="Helical" evidence="17">
    <location>
        <begin position="419"/>
        <end position="442"/>
    </location>
</feature>
<keyword evidence="13 17" id="KW-0830">Ubiquinone</keyword>
<reference evidence="20" key="1">
    <citation type="submission" date="2011-11" db="EMBL/GenBank/DDBJ databases">
        <authorList>
            <person name="Ma Y."/>
            <person name="Lu L."/>
        </authorList>
    </citation>
    <scope>NUCLEOTIDE SEQUENCE</scope>
</reference>
<dbReference type="PANTHER" id="PTHR43507">
    <property type="entry name" value="NADH-UBIQUINONE OXIDOREDUCTASE CHAIN 4"/>
    <property type="match status" value="1"/>
</dbReference>
<organism evidence="20">
    <name type="scientific">Stenopirates sp. NKU01</name>
    <dbReference type="NCBI Taxonomy" id="1124183"/>
    <lineage>
        <taxon>Eukaryota</taxon>
        <taxon>Metazoa</taxon>
        <taxon>Ecdysozoa</taxon>
        <taxon>Arthropoda</taxon>
        <taxon>Hexapoda</taxon>
        <taxon>Insecta</taxon>
        <taxon>Pterygota</taxon>
        <taxon>Neoptera</taxon>
        <taxon>Paraneoptera</taxon>
        <taxon>Hemiptera</taxon>
        <taxon>Heteroptera</taxon>
        <taxon>Enicocephalidae</taxon>
        <taxon>Stenopirates</taxon>
    </lineage>
</organism>
<evidence type="ECO:0000256" key="8">
    <source>
        <dbReference type="ARBA" id="ARBA00022692"/>
    </source>
</evidence>
<keyword evidence="10 17" id="KW-0249">Electron transport</keyword>